<dbReference type="Pfam" id="PF01713">
    <property type="entry name" value="Smr"/>
    <property type="match status" value="1"/>
</dbReference>
<comment type="caution">
    <text evidence="11">The sequence shown here is derived from an EMBL/GenBank/DDBJ whole genome shotgun (WGS) entry which is preliminary data.</text>
</comment>
<dbReference type="Proteomes" id="UP001597282">
    <property type="component" value="Unassembled WGS sequence"/>
</dbReference>
<dbReference type="SUPFAM" id="SSF48334">
    <property type="entry name" value="DNA repair protein MutS, domain III"/>
    <property type="match status" value="1"/>
</dbReference>
<evidence type="ECO:0000313" key="11">
    <source>
        <dbReference type="EMBL" id="MFD1426356.1"/>
    </source>
</evidence>
<dbReference type="RefSeq" id="WP_380163377.1">
    <property type="nucleotide sequence ID" value="NZ_JBHTNU010000004.1"/>
</dbReference>
<keyword evidence="7 11" id="KW-0255">Endonuclease</keyword>
<name>A0ABW4C8S5_9BACL</name>
<keyword evidence="4 7" id="KW-0067">ATP-binding</keyword>
<dbReference type="NCBIfam" id="TIGR01069">
    <property type="entry name" value="mutS2"/>
    <property type="match status" value="1"/>
</dbReference>
<gene>
    <name evidence="7" type="primary">mutS2</name>
    <name evidence="7" type="synonym">rqcU</name>
    <name evidence="11" type="ORF">ACFQ4Y_05320</name>
</gene>
<dbReference type="PANTHER" id="PTHR48466">
    <property type="entry name" value="OS10G0509000 PROTEIN-RELATED"/>
    <property type="match status" value="1"/>
</dbReference>
<keyword evidence="12" id="KW-1185">Reference proteome</keyword>
<feature type="coiled-coil region" evidence="8">
    <location>
        <begin position="120"/>
        <end position="175"/>
    </location>
</feature>
<dbReference type="InterPro" id="IPR002625">
    <property type="entry name" value="Smr_dom"/>
</dbReference>
<dbReference type="InterPro" id="IPR036063">
    <property type="entry name" value="Smr_dom_sf"/>
</dbReference>
<evidence type="ECO:0000256" key="7">
    <source>
        <dbReference type="HAMAP-Rule" id="MF_00092"/>
    </source>
</evidence>
<feature type="binding site" evidence="7">
    <location>
        <begin position="336"/>
        <end position="343"/>
    </location>
    <ligand>
        <name>ATP</name>
        <dbReference type="ChEBI" id="CHEBI:30616"/>
    </ligand>
</feature>
<feature type="domain" description="Smr" evidence="10">
    <location>
        <begin position="710"/>
        <end position="785"/>
    </location>
</feature>
<evidence type="ECO:0000256" key="9">
    <source>
        <dbReference type="SAM" id="MobiDB-lite"/>
    </source>
</evidence>
<keyword evidence="8" id="KW-0175">Coiled coil</keyword>
<dbReference type="InterPro" id="IPR045076">
    <property type="entry name" value="MutS"/>
</dbReference>
<dbReference type="Pfam" id="PF00488">
    <property type="entry name" value="MutS_V"/>
    <property type="match status" value="1"/>
</dbReference>
<dbReference type="SUPFAM" id="SSF160443">
    <property type="entry name" value="SMR domain-like"/>
    <property type="match status" value="1"/>
</dbReference>
<dbReference type="InterPro" id="IPR005747">
    <property type="entry name" value="MutS2"/>
</dbReference>
<keyword evidence="2 7" id="KW-0547">Nucleotide-binding</keyword>
<evidence type="ECO:0000256" key="5">
    <source>
        <dbReference type="ARBA" id="ARBA00022884"/>
    </source>
</evidence>
<dbReference type="SMART" id="SM00534">
    <property type="entry name" value="MUTSac"/>
    <property type="match status" value="1"/>
</dbReference>
<dbReference type="InterPro" id="IPR027417">
    <property type="entry name" value="P-loop_NTPase"/>
</dbReference>
<evidence type="ECO:0000256" key="2">
    <source>
        <dbReference type="ARBA" id="ARBA00022741"/>
    </source>
</evidence>
<dbReference type="PROSITE" id="PS50828">
    <property type="entry name" value="SMR"/>
    <property type="match status" value="1"/>
</dbReference>
<accession>A0ABW4C8S5</accession>
<dbReference type="CDD" id="cd03280">
    <property type="entry name" value="ABC_MutS2"/>
    <property type="match status" value="1"/>
</dbReference>
<sequence length="785" mass="87713">MDPQKMLHALEYDRIIDQLIQQATSETGKKAAAGLQPSLQGDEVQRRLQSTAEAMDLLRLKGSLSLEAVSDIHPALRRARIGGLLTAMELLRVAGTAGAEKTVRSVLEGVDPEEASLFLLRELSAQLRETRMLARRIRRAIDEDGVVNDDASSELSRIRRNIQQLQESIRTTLDEFLRHSSYQKMLQDPIITQRNDRYVIPVKQEYRGALRGIVHDQSASGQTLFIEPQAVVDQNNRLRELELAEEREVERILGELTGEVADQADDLEMNLTLLTQLDLILAKARLGNQMKGIVPGVNRDGYIRLKRARHPLIPIEEAVPNDVELGREYQAIVITGPNTGGKTVTLKTVGLLALMAQSGLPIPAEEESELPIFSGVYADIGDEQSIEQNLSTFSSHMTHIVDILDSIDANSLVLLDELGAGTDPTEGAALAISVLERVLEQGCRVVATTHYNELKLYAHARKGVTNASVEFDVESLSPTYRLQTGVPGRSNAFEISRRLGLPEEIIEAAKSQLSSEENRLEEMIGALSDDRRRAEKERAEAEALRKQAEGLLQDLKLKMESWDREKERIREAARREAKAVVSRAKREANEVLDQLHRWAQERPQELKEHRLIEAKKRLDDAEPELPIHRSVNREPTRQIRVGDEVLVRTLGQKGQVIDQLGEREFQVQVGIMKMKVDREQLEWKGSPTQESPTQGGTSYRRQSNTVRPELDLRGQMVEEAIPEIDKYLDDALLAGFDHVSLIHGKGTGALRTGVRKFLDQHSRVKSYRSGGQGEGGLGVTVVELS</sequence>
<dbReference type="PROSITE" id="PS00486">
    <property type="entry name" value="DNA_MISMATCH_REPAIR_2"/>
    <property type="match status" value="1"/>
</dbReference>
<comment type="function">
    <text evidence="7">Endonuclease that is involved in the suppression of homologous recombination and thus may have a key role in the control of bacterial genetic diversity.</text>
</comment>
<dbReference type="GO" id="GO:0004519">
    <property type="term" value="F:endonuclease activity"/>
    <property type="evidence" value="ECO:0007669"/>
    <property type="project" value="UniProtKB-KW"/>
</dbReference>
<comment type="function">
    <text evidence="7">Acts as a ribosome collision sensor, splitting the ribosome into its 2 subunits. Detects stalled/collided 70S ribosomes which it binds and splits by an ATP-hydrolysis driven conformational change. Acts upstream of the ribosome quality control system (RQC), a ribosome-associated complex that mediates the extraction of incompletely synthesized nascent chains from stalled ribosomes and their subsequent degradation. Probably generates substrates for RQC.</text>
</comment>
<dbReference type="SMART" id="SM00533">
    <property type="entry name" value="MUTSd"/>
    <property type="match status" value="1"/>
</dbReference>
<dbReference type="InterPro" id="IPR036187">
    <property type="entry name" value="DNA_mismatch_repair_MutS_sf"/>
</dbReference>
<evidence type="ECO:0000256" key="8">
    <source>
        <dbReference type="SAM" id="Coils"/>
    </source>
</evidence>
<keyword evidence="1 7" id="KW-0699">rRNA-binding</keyword>
<comment type="subunit">
    <text evidence="7">Homodimer. Binds to stalled ribosomes, contacting rRNA.</text>
</comment>
<keyword evidence="5 7" id="KW-0694">RNA-binding</keyword>
<organism evidence="11 12">
    <name type="scientific">Kroppenstedtia sanguinis</name>
    <dbReference type="NCBI Taxonomy" id="1380684"/>
    <lineage>
        <taxon>Bacteria</taxon>
        <taxon>Bacillati</taxon>
        <taxon>Bacillota</taxon>
        <taxon>Bacilli</taxon>
        <taxon>Bacillales</taxon>
        <taxon>Thermoactinomycetaceae</taxon>
        <taxon>Kroppenstedtia</taxon>
    </lineage>
</organism>
<feature type="compositionally biased region" description="Polar residues" evidence="9">
    <location>
        <begin position="686"/>
        <end position="703"/>
    </location>
</feature>
<feature type="region of interest" description="Disordered" evidence="9">
    <location>
        <begin position="681"/>
        <end position="703"/>
    </location>
</feature>
<dbReference type="EMBL" id="JBHTNU010000004">
    <property type="protein sequence ID" value="MFD1426356.1"/>
    <property type="molecule type" value="Genomic_DNA"/>
</dbReference>
<dbReference type="EC" id="3.1.-.-" evidence="7"/>
<evidence type="ECO:0000313" key="12">
    <source>
        <dbReference type="Proteomes" id="UP001597282"/>
    </source>
</evidence>
<keyword evidence="3 7" id="KW-0378">Hydrolase</keyword>
<evidence type="ECO:0000259" key="10">
    <source>
        <dbReference type="PROSITE" id="PS50828"/>
    </source>
</evidence>
<comment type="similarity">
    <text evidence="7">Belongs to the DNA mismatch repair MutS family. MutS2 subfamily.</text>
</comment>
<dbReference type="SMART" id="SM00463">
    <property type="entry name" value="SMR"/>
    <property type="match status" value="1"/>
</dbReference>
<dbReference type="EC" id="3.6.4.-" evidence="7"/>
<dbReference type="Gene3D" id="3.30.1370.110">
    <property type="match status" value="1"/>
</dbReference>
<feature type="coiled-coil region" evidence="8">
    <location>
        <begin position="506"/>
        <end position="601"/>
    </location>
</feature>
<dbReference type="InterPro" id="IPR046893">
    <property type="entry name" value="MSSS"/>
</dbReference>
<evidence type="ECO:0000256" key="1">
    <source>
        <dbReference type="ARBA" id="ARBA00022730"/>
    </source>
</evidence>
<dbReference type="Gene3D" id="3.40.50.300">
    <property type="entry name" value="P-loop containing nucleotide triphosphate hydrolases"/>
    <property type="match status" value="1"/>
</dbReference>
<dbReference type="InterPro" id="IPR007696">
    <property type="entry name" value="DNA_mismatch_repair_MutS_core"/>
</dbReference>
<dbReference type="SUPFAM" id="SSF52540">
    <property type="entry name" value="P-loop containing nucleoside triphosphate hydrolases"/>
    <property type="match status" value="1"/>
</dbReference>
<dbReference type="HAMAP" id="MF_00092">
    <property type="entry name" value="MutS2"/>
    <property type="match status" value="1"/>
</dbReference>
<evidence type="ECO:0000256" key="6">
    <source>
        <dbReference type="ARBA" id="ARBA00023125"/>
    </source>
</evidence>
<keyword evidence="6 7" id="KW-0238">DNA-binding</keyword>
<protein>
    <recommendedName>
        <fullName evidence="7">Endonuclease MutS2</fullName>
        <ecNumber evidence="7">3.1.-.-</ecNumber>
    </recommendedName>
    <alternativeName>
        <fullName evidence="7">Ribosome-associated protein quality control-upstream factor</fullName>
        <shortName evidence="7">RQC-upstream factor</shortName>
        <shortName evidence="7">RqcU</shortName>
        <ecNumber evidence="7">3.6.4.-</ecNumber>
    </alternativeName>
</protein>
<keyword evidence="7" id="KW-0540">Nuclease</keyword>
<dbReference type="PIRSF" id="PIRSF005814">
    <property type="entry name" value="MutS_YshD"/>
    <property type="match status" value="1"/>
</dbReference>
<proteinExistence type="inferred from homology"/>
<dbReference type="PANTHER" id="PTHR48466:SF2">
    <property type="entry name" value="OS10G0509000 PROTEIN"/>
    <property type="match status" value="1"/>
</dbReference>
<dbReference type="InterPro" id="IPR000432">
    <property type="entry name" value="DNA_mismatch_repair_MutS_C"/>
</dbReference>
<evidence type="ECO:0000256" key="3">
    <source>
        <dbReference type="ARBA" id="ARBA00022801"/>
    </source>
</evidence>
<dbReference type="Pfam" id="PF20297">
    <property type="entry name" value="MSSS"/>
    <property type="match status" value="1"/>
</dbReference>
<evidence type="ECO:0000256" key="4">
    <source>
        <dbReference type="ARBA" id="ARBA00022840"/>
    </source>
</evidence>
<reference evidence="12" key="1">
    <citation type="journal article" date="2019" name="Int. J. Syst. Evol. Microbiol.">
        <title>The Global Catalogue of Microorganisms (GCM) 10K type strain sequencing project: providing services to taxonomists for standard genome sequencing and annotation.</title>
        <authorList>
            <consortium name="The Broad Institute Genomics Platform"/>
            <consortium name="The Broad Institute Genome Sequencing Center for Infectious Disease"/>
            <person name="Wu L."/>
            <person name="Ma J."/>
        </authorList>
    </citation>
    <scope>NUCLEOTIDE SEQUENCE [LARGE SCALE GENOMIC DNA]</scope>
    <source>
        <strain evidence="12">S1</strain>
    </source>
</reference>